<evidence type="ECO:0000313" key="1">
    <source>
        <dbReference type="EMBL" id="KAE8361709.1"/>
    </source>
</evidence>
<dbReference type="Proteomes" id="UP000326268">
    <property type="component" value="Unassembled WGS sequence"/>
</dbReference>
<protein>
    <submittedName>
        <fullName evidence="1">Uncharacterized protein</fullName>
    </submittedName>
</protein>
<dbReference type="RefSeq" id="XP_031924790.1">
    <property type="nucleotide sequence ID" value="XM_032073033.1"/>
</dbReference>
<keyword evidence="2" id="KW-1185">Reference proteome</keyword>
<accession>A0A5N6ZXT0</accession>
<evidence type="ECO:0000313" key="2">
    <source>
        <dbReference type="Proteomes" id="UP000326268"/>
    </source>
</evidence>
<reference evidence="1 2" key="1">
    <citation type="submission" date="2019-04" db="EMBL/GenBank/DDBJ databases">
        <title>Friends and foes A comparative genomics studyof 23 Aspergillus species from section Flavi.</title>
        <authorList>
            <consortium name="DOE Joint Genome Institute"/>
            <person name="Kjaerbolling I."/>
            <person name="Vesth T."/>
            <person name="Frisvad J.C."/>
            <person name="Nybo J.L."/>
            <person name="Theobald S."/>
            <person name="Kildgaard S."/>
            <person name="Isbrandt T."/>
            <person name="Kuo A."/>
            <person name="Sato A."/>
            <person name="Lyhne E.K."/>
            <person name="Kogle M.E."/>
            <person name="Wiebenga A."/>
            <person name="Kun R.S."/>
            <person name="Lubbers R.J."/>
            <person name="Makela M.R."/>
            <person name="Barry K."/>
            <person name="Chovatia M."/>
            <person name="Clum A."/>
            <person name="Daum C."/>
            <person name="Haridas S."/>
            <person name="He G."/>
            <person name="LaButti K."/>
            <person name="Lipzen A."/>
            <person name="Mondo S."/>
            <person name="Riley R."/>
            <person name="Salamov A."/>
            <person name="Simmons B.A."/>
            <person name="Magnuson J.K."/>
            <person name="Henrissat B."/>
            <person name="Mortensen U.H."/>
            <person name="Larsen T.O."/>
            <person name="Devries R.P."/>
            <person name="Grigoriev I.V."/>
            <person name="Machida M."/>
            <person name="Baker S.E."/>
            <person name="Andersen M.R."/>
        </authorList>
    </citation>
    <scope>NUCLEOTIDE SEQUENCE [LARGE SCALE GENOMIC DNA]</scope>
    <source>
        <strain evidence="1 2">CBS 763.97</strain>
    </source>
</reference>
<dbReference type="EMBL" id="ML737726">
    <property type="protein sequence ID" value="KAE8361709.1"/>
    <property type="molecule type" value="Genomic_DNA"/>
</dbReference>
<name>A0A5N6ZXT0_9EURO</name>
<sequence length="179" mass="19778">MLTGYDRLRIQNLLNPDTPHAEHSPDIVHLVSPTVSNLHGPSSKVTNQGGVHCSDELDSQRSDRQTKAWIKRNQVLASDVLHSQPCQVTSPSSHVTQPVKVSLDHVRALRVVELMNDYRTLLIHILNYTTSVPSRNLEGVGYAVLGESLIAAHSLLTSSYSSEASSCDNDYVRNKQLTE</sequence>
<dbReference type="AlphaFoldDB" id="A0A5N6ZXT0"/>
<proteinExistence type="predicted"/>
<gene>
    <name evidence="1" type="ORF">BDV27DRAFT_160455</name>
</gene>
<dbReference type="GeneID" id="43657479"/>
<organism evidence="1 2">
    <name type="scientific">Aspergillus caelatus</name>
    <dbReference type="NCBI Taxonomy" id="61420"/>
    <lineage>
        <taxon>Eukaryota</taxon>
        <taxon>Fungi</taxon>
        <taxon>Dikarya</taxon>
        <taxon>Ascomycota</taxon>
        <taxon>Pezizomycotina</taxon>
        <taxon>Eurotiomycetes</taxon>
        <taxon>Eurotiomycetidae</taxon>
        <taxon>Eurotiales</taxon>
        <taxon>Aspergillaceae</taxon>
        <taxon>Aspergillus</taxon>
        <taxon>Aspergillus subgen. Circumdati</taxon>
    </lineage>
</organism>